<dbReference type="InterPro" id="IPR013647">
    <property type="entry name" value="OligopepF_N_dom"/>
</dbReference>
<dbReference type="EMBL" id="AP023366">
    <property type="protein sequence ID" value="BCJ87036.1"/>
    <property type="molecule type" value="Genomic_DNA"/>
</dbReference>
<dbReference type="NCBIfam" id="TIGR00181">
    <property type="entry name" value="pepF"/>
    <property type="match status" value="1"/>
</dbReference>
<dbReference type="AlphaFoldDB" id="A0A7I8DDY1"/>
<dbReference type="InterPro" id="IPR004438">
    <property type="entry name" value="Peptidase_M3B"/>
</dbReference>
<dbReference type="GO" id="GO:0004222">
    <property type="term" value="F:metalloendopeptidase activity"/>
    <property type="evidence" value="ECO:0007669"/>
    <property type="project" value="UniProtKB-UniRule"/>
</dbReference>
<dbReference type="Proteomes" id="UP000593802">
    <property type="component" value="Chromosome"/>
</dbReference>
<dbReference type="Gene3D" id="1.20.140.70">
    <property type="entry name" value="Oligopeptidase f, N-terminal domain"/>
    <property type="match status" value="1"/>
</dbReference>
<evidence type="ECO:0000256" key="5">
    <source>
        <dbReference type="ARBA" id="ARBA00023049"/>
    </source>
</evidence>
<dbReference type="SUPFAM" id="SSF55486">
    <property type="entry name" value="Metalloproteases ('zincins'), catalytic domain"/>
    <property type="match status" value="1"/>
</dbReference>
<comment type="similarity">
    <text evidence="6">Belongs to the peptidase M3B family.</text>
</comment>
<evidence type="ECO:0000256" key="6">
    <source>
        <dbReference type="RuleBase" id="RU368091"/>
    </source>
</evidence>
<comment type="cofactor">
    <cofactor evidence="6">
        <name>Zn(2+)</name>
        <dbReference type="ChEBI" id="CHEBI:29105"/>
    </cofactor>
    <text evidence="6">Binds 1 zinc ion.</text>
</comment>
<reference evidence="9 10" key="1">
    <citation type="submission" date="2020-08" db="EMBL/GenBank/DDBJ databases">
        <title>Complete Genome Sequence of Effusibacillus dendaii Strain skT53, Isolated from Farmland soil.</title>
        <authorList>
            <person name="Konishi T."/>
            <person name="Kawasaki H."/>
        </authorList>
    </citation>
    <scope>NUCLEOTIDE SEQUENCE [LARGE SCALE GENOMIC DNA]</scope>
    <source>
        <strain evidence="10">skT53</strain>
    </source>
</reference>
<dbReference type="PANTHER" id="PTHR11804:SF84">
    <property type="entry name" value="SACCHAROLYSIN"/>
    <property type="match status" value="1"/>
</dbReference>
<comment type="function">
    <text evidence="6">Has oligopeptidase activity and degrades a variety of small bioactive peptides.</text>
</comment>
<evidence type="ECO:0000313" key="9">
    <source>
        <dbReference type="EMBL" id="BCJ87036.1"/>
    </source>
</evidence>
<keyword evidence="4 6" id="KW-0862">Zinc</keyword>
<keyword evidence="5 6" id="KW-0482">Metalloprotease</keyword>
<accession>A0A7I8DDY1</accession>
<feature type="domain" description="Oligopeptidase F N-terminal" evidence="8">
    <location>
        <begin position="120"/>
        <end position="189"/>
    </location>
</feature>
<dbReference type="GO" id="GO:0006518">
    <property type="term" value="P:peptide metabolic process"/>
    <property type="evidence" value="ECO:0007669"/>
    <property type="project" value="TreeGrafter"/>
</dbReference>
<protein>
    <recommendedName>
        <fullName evidence="6">Oligopeptidase F</fullName>
        <ecNumber evidence="6">3.4.24.-</ecNumber>
    </recommendedName>
</protein>
<dbReference type="RefSeq" id="WP_200756646.1">
    <property type="nucleotide sequence ID" value="NZ_AP023366.1"/>
</dbReference>
<dbReference type="GO" id="GO:0006508">
    <property type="term" value="P:proteolysis"/>
    <property type="evidence" value="ECO:0007669"/>
    <property type="project" value="UniProtKB-KW"/>
</dbReference>
<dbReference type="PANTHER" id="PTHR11804">
    <property type="entry name" value="PROTEASE M3 THIMET OLIGOPEPTIDASE-RELATED"/>
    <property type="match status" value="1"/>
</dbReference>
<dbReference type="InterPro" id="IPR042088">
    <property type="entry name" value="OligoPept_F_C"/>
</dbReference>
<feature type="domain" description="Peptidase M3A/M3B catalytic" evidence="7">
    <location>
        <begin position="210"/>
        <end position="590"/>
    </location>
</feature>
<evidence type="ECO:0000256" key="4">
    <source>
        <dbReference type="ARBA" id="ARBA00022833"/>
    </source>
</evidence>
<evidence type="ECO:0000256" key="2">
    <source>
        <dbReference type="ARBA" id="ARBA00022723"/>
    </source>
</evidence>
<dbReference type="Gene3D" id="1.10.1370.20">
    <property type="entry name" value="Oligoendopeptidase f, C-terminal domain"/>
    <property type="match status" value="1"/>
</dbReference>
<dbReference type="CDD" id="cd09608">
    <property type="entry name" value="M3B_PepF"/>
    <property type="match status" value="1"/>
</dbReference>
<sequence>MANTPATHKLPKRSELPDEMKWNLEDLYPSIAEWEKDFQEIKKKVEKLPAFAGKLGESASVLLECLKTEDTISEKMGRLYAYARMHRDEDNGNAEYQALTDRAATLSVQASSASSFITPEILNIPADKLESFIKQESGLELYRFALEEVMRTKEHVLSPAEEQILAEVGELAQGPGTIFSMLNNADIKFPVIKDENGQEVELTKGRYSQFLESQDRRVRKDAFEAMYATYGKQKNTLAAILQANIKKDVFYAKVRKYPSARAMAMDADNIPVSVYDNLIDTIHKFLPEMYRYVQLRKKLLGLDDLHMYDLYVPMVKDAEFNITYEEAKRTVAEGLAPLGEEYGKILQEGFNSGWIDVHENEGKTSGAYSWGAYGTHPFVLLNWQDNLNNMFTLAHEMGHAMHSYFTNRTQPFVYSDYTIFVAEVASTCNEALVLQHLLKTTDDPRKRMYLINHDLESFRTTVFRQTMFAEFEKITHEKVEAGEPLTPESLSQIYYDLNVKYYGTDITVDRDIELEWARIPHFYSAFYVYKYATGFSAATALSRQILQEGQPAVERYLNFLKSGSSDYSVNLLKKAGVDMTSPKPVEDALNVFKQRIDEMEQLADQIK</sequence>
<evidence type="ECO:0000313" key="10">
    <source>
        <dbReference type="Proteomes" id="UP000593802"/>
    </source>
</evidence>
<keyword evidence="10" id="KW-1185">Reference proteome</keyword>
<dbReference type="EC" id="3.4.24.-" evidence="6"/>
<dbReference type="InterPro" id="IPR001567">
    <property type="entry name" value="Pept_M3A_M3B_dom"/>
</dbReference>
<evidence type="ECO:0000259" key="7">
    <source>
        <dbReference type="Pfam" id="PF01432"/>
    </source>
</evidence>
<gene>
    <name evidence="9" type="ORF">skT53_20210</name>
</gene>
<evidence type="ECO:0000256" key="1">
    <source>
        <dbReference type="ARBA" id="ARBA00022670"/>
    </source>
</evidence>
<proteinExistence type="inferred from homology"/>
<dbReference type="Pfam" id="PF01432">
    <property type="entry name" value="Peptidase_M3"/>
    <property type="match status" value="1"/>
</dbReference>
<keyword evidence="3 6" id="KW-0378">Hydrolase</keyword>
<keyword evidence="1 6" id="KW-0645">Protease</keyword>
<dbReference type="Pfam" id="PF08439">
    <property type="entry name" value="Peptidase_M3_N"/>
    <property type="match status" value="1"/>
</dbReference>
<name>A0A7I8DDY1_9BACL</name>
<dbReference type="GO" id="GO:0046872">
    <property type="term" value="F:metal ion binding"/>
    <property type="evidence" value="ECO:0007669"/>
    <property type="project" value="UniProtKB-UniRule"/>
</dbReference>
<evidence type="ECO:0000259" key="8">
    <source>
        <dbReference type="Pfam" id="PF08439"/>
    </source>
</evidence>
<keyword evidence="2 6" id="KW-0479">Metal-binding</keyword>
<dbReference type="InterPro" id="IPR045090">
    <property type="entry name" value="Pept_M3A_M3B"/>
</dbReference>
<dbReference type="Gene3D" id="1.10.287.830">
    <property type="entry name" value="putative peptidase helix hairpin domain like"/>
    <property type="match status" value="1"/>
</dbReference>
<evidence type="ECO:0000256" key="3">
    <source>
        <dbReference type="ARBA" id="ARBA00022801"/>
    </source>
</evidence>
<dbReference type="KEGG" id="eff:skT53_20210"/>
<organism evidence="9 10">
    <name type="scientific">Effusibacillus dendaii</name>
    <dbReference type="NCBI Taxonomy" id="2743772"/>
    <lineage>
        <taxon>Bacteria</taxon>
        <taxon>Bacillati</taxon>
        <taxon>Bacillota</taxon>
        <taxon>Bacilli</taxon>
        <taxon>Bacillales</taxon>
        <taxon>Alicyclobacillaceae</taxon>
        <taxon>Effusibacillus</taxon>
    </lineage>
</organism>